<reference evidence="1" key="1">
    <citation type="journal article" date="2012" name="Nature">
        <title>The tomato genome sequence provides insights into fleshy fruit evolution.</title>
        <authorList>
            <consortium name="Tomato Genome Consortium"/>
        </authorList>
    </citation>
    <scope>NUCLEOTIDE SEQUENCE [LARGE SCALE GENOMIC DNA]</scope>
    <source>
        <strain evidence="1">cv. Heinz 1706</strain>
    </source>
</reference>
<name>A0A3Q7FMD3_SOLLC</name>
<proteinExistence type="predicted"/>
<protein>
    <recommendedName>
        <fullName evidence="3">Reverse transcriptase Ty1/copia-type domain-containing protein</fullName>
    </recommendedName>
</protein>
<dbReference type="AlphaFoldDB" id="A0A3Q7FMD3"/>
<evidence type="ECO:0000313" key="2">
    <source>
        <dbReference type="Proteomes" id="UP000004994"/>
    </source>
</evidence>
<organism evidence="1">
    <name type="scientific">Solanum lycopersicum</name>
    <name type="common">Tomato</name>
    <name type="synonym">Lycopersicon esculentum</name>
    <dbReference type="NCBI Taxonomy" id="4081"/>
    <lineage>
        <taxon>Eukaryota</taxon>
        <taxon>Viridiplantae</taxon>
        <taxon>Streptophyta</taxon>
        <taxon>Embryophyta</taxon>
        <taxon>Tracheophyta</taxon>
        <taxon>Spermatophyta</taxon>
        <taxon>Magnoliopsida</taxon>
        <taxon>eudicotyledons</taxon>
        <taxon>Gunneridae</taxon>
        <taxon>Pentapetalae</taxon>
        <taxon>asterids</taxon>
        <taxon>lamiids</taxon>
        <taxon>Solanales</taxon>
        <taxon>Solanaceae</taxon>
        <taxon>Solanoideae</taxon>
        <taxon>Solaneae</taxon>
        <taxon>Solanum</taxon>
        <taxon>Solanum subgen. Lycopersicon</taxon>
    </lineage>
</organism>
<evidence type="ECO:0000313" key="1">
    <source>
        <dbReference type="EnsemblPlants" id="Solyc03g079885.1.1"/>
    </source>
</evidence>
<keyword evidence="2" id="KW-1185">Reference proteome</keyword>
<dbReference type="EnsemblPlants" id="Solyc03g079885.1.1">
    <property type="protein sequence ID" value="Solyc03g079885.1.1"/>
    <property type="gene ID" value="Solyc03g079885.1"/>
</dbReference>
<dbReference type="Proteomes" id="UP000004994">
    <property type="component" value="Chromosome 3"/>
</dbReference>
<dbReference type="Gramene" id="Solyc03g079885.1.1">
    <property type="protein sequence ID" value="Solyc03g079885.1.1"/>
    <property type="gene ID" value="Solyc03g079885.1"/>
</dbReference>
<reference evidence="1" key="2">
    <citation type="submission" date="2019-01" db="UniProtKB">
        <authorList>
            <consortium name="EnsemblPlants"/>
        </authorList>
    </citation>
    <scope>IDENTIFICATION</scope>
    <source>
        <strain evidence="1">cv. Heinz 1706</strain>
    </source>
</reference>
<sequence length="155" mass="17422">MDNRRSKSCYIFLYSGTRISLCNKKLDSVSLSTMDAEYKQRLLLLKNVYGSKDLLKIWHLSISKPIMIYGDNQSVIKLANNLFHERTKPVANSASLFALEIIGVSYELEWKHKSLPGTTRLSPCILPVTVVPSDQAARMSTPGALKSGYRINARD</sequence>
<dbReference type="CDD" id="cd09272">
    <property type="entry name" value="RNase_HI_RT_Ty1"/>
    <property type="match status" value="1"/>
</dbReference>
<dbReference type="InParanoid" id="A0A3Q7FMD3"/>
<evidence type="ECO:0008006" key="3">
    <source>
        <dbReference type="Google" id="ProtNLM"/>
    </source>
</evidence>
<accession>A0A3Q7FMD3</accession>